<dbReference type="PIRSF" id="PIRSF002419">
    <property type="entry name" value="Tetraspanin"/>
    <property type="match status" value="1"/>
</dbReference>
<dbReference type="PANTHER" id="PTHR19282:SF544">
    <property type="entry name" value="TETRASPANIN"/>
    <property type="match status" value="1"/>
</dbReference>
<dbReference type="Proteomes" id="UP001497623">
    <property type="component" value="Unassembled WGS sequence"/>
</dbReference>
<evidence type="ECO:0000313" key="7">
    <source>
        <dbReference type="EMBL" id="CAL4245739.1"/>
    </source>
</evidence>
<comment type="subcellular location">
    <subcellularLocation>
        <location evidence="1 6">Membrane</location>
        <topology evidence="1 6">Multi-pass membrane protein</topology>
    </subcellularLocation>
</comment>
<dbReference type="CDD" id="cd03127">
    <property type="entry name" value="tetraspanin_LEL"/>
    <property type="match status" value="1"/>
</dbReference>
<dbReference type="AlphaFoldDB" id="A0AAV2SSC3"/>
<dbReference type="InterPro" id="IPR018499">
    <property type="entry name" value="Tetraspanin/Peripherin"/>
</dbReference>
<evidence type="ECO:0000256" key="1">
    <source>
        <dbReference type="ARBA" id="ARBA00004141"/>
    </source>
</evidence>
<proteinExistence type="inferred from homology"/>
<feature type="transmembrane region" description="Helical" evidence="6">
    <location>
        <begin position="56"/>
        <end position="78"/>
    </location>
</feature>
<evidence type="ECO:0000256" key="4">
    <source>
        <dbReference type="ARBA" id="ARBA00022989"/>
    </source>
</evidence>
<name>A0AAV2SSC3_MEGNR</name>
<sequence length="270" mass="30021">MYGENKSSASVTFFKVLLYMSNVFLLVGSIAMIVSLLFIMVNGKEYIDLMGNNSTWIIACVVVTVASFMFFISVLGCCGAAGKNMCMLKLYISIVSSLLVVLVAGGVLAWMYKDDAISKVGESMKIKMRDYSPGRTDDSTRVWDDIQKHLQCCGINNVYDWAKFSDSYRNSDVLKYPKSCEQEQLGRTGRTESNVNVDGCLVKIADILRHNLWKIGGVIATVFLYLLLSVCVVCMLIKSVNDLERKKMLPEKQGLVNEGGPTNKCILSFK</sequence>
<comment type="caution">
    <text evidence="7">The sequence shown here is derived from an EMBL/GenBank/DDBJ whole genome shotgun (WGS) entry which is preliminary data.</text>
</comment>
<feature type="transmembrane region" description="Helical" evidence="6">
    <location>
        <begin position="90"/>
        <end position="112"/>
    </location>
</feature>
<evidence type="ECO:0000256" key="5">
    <source>
        <dbReference type="ARBA" id="ARBA00023136"/>
    </source>
</evidence>
<feature type="transmembrane region" description="Helical" evidence="6">
    <location>
        <begin position="215"/>
        <end position="237"/>
    </location>
</feature>
<protein>
    <recommendedName>
        <fullName evidence="6">Tetraspanin</fullName>
    </recommendedName>
</protein>
<keyword evidence="8" id="KW-1185">Reference proteome</keyword>
<dbReference type="SUPFAM" id="SSF48652">
    <property type="entry name" value="Tetraspanin"/>
    <property type="match status" value="1"/>
</dbReference>
<feature type="transmembrane region" description="Helical" evidence="6">
    <location>
        <begin position="16"/>
        <end position="41"/>
    </location>
</feature>
<dbReference type="EMBL" id="CAXKWB010141168">
    <property type="protein sequence ID" value="CAL4245739.1"/>
    <property type="molecule type" value="Genomic_DNA"/>
</dbReference>
<dbReference type="PANTHER" id="PTHR19282">
    <property type="entry name" value="TETRASPANIN"/>
    <property type="match status" value="1"/>
</dbReference>
<comment type="similarity">
    <text evidence="2 6">Belongs to the tetraspanin (TM4SF) family.</text>
</comment>
<dbReference type="PRINTS" id="PR00259">
    <property type="entry name" value="TMFOUR"/>
</dbReference>
<evidence type="ECO:0000256" key="2">
    <source>
        <dbReference type="ARBA" id="ARBA00006840"/>
    </source>
</evidence>
<evidence type="ECO:0000313" key="8">
    <source>
        <dbReference type="Proteomes" id="UP001497623"/>
    </source>
</evidence>
<evidence type="ECO:0000256" key="3">
    <source>
        <dbReference type="ARBA" id="ARBA00022692"/>
    </source>
</evidence>
<dbReference type="InterPro" id="IPR008952">
    <property type="entry name" value="Tetraspanin_EC2_sf"/>
</dbReference>
<accession>A0AAV2SSC3</accession>
<reference evidence="7 8" key="1">
    <citation type="submission" date="2024-05" db="EMBL/GenBank/DDBJ databases">
        <authorList>
            <person name="Wallberg A."/>
        </authorList>
    </citation>
    <scope>NUCLEOTIDE SEQUENCE [LARGE SCALE GENOMIC DNA]</scope>
</reference>
<dbReference type="GO" id="GO:0005886">
    <property type="term" value="C:plasma membrane"/>
    <property type="evidence" value="ECO:0007669"/>
    <property type="project" value="TreeGrafter"/>
</dbReference>
<gene>
    <name evidence="7" type="ORF">MNOR_LOCUS41109</name>
</gene>
<dbReference type="InterPro" id="IPR000301">
    <property type="entry name" value="Tetraspanin_animals"/>
</dbReference>
<keyword evidence="5 6" id="KW-0472">Membrane</keyword>
<keyword evidence="3 6" id="KW-0812">Transmembrane</keyword>
<dbReference type="Gene3D" id="1.10.1450.10">
    <property type="entry name" value="Tetraspanin"/>
    <property type="match status" value="1"/>
</dbReference>
<keyword evidence="4 6" id="KW-1133">Transmembrane helix</keyword>
<evidence type="ECO:0000256" key="6">
    <source>
        <dbReference type="RuleBase" id="RU361218"/>
    </source>
</evidence>
<dbReference type="Pfam" id="PF00335">
    <property type="entry name" value="Tetraspanin"/>
    <property type="match status" value="1"/>
</dbReference>
<organism evidence="7 8">
    <name type="scientific">Meganyctiphanes norvegica</name>
    <name type="common">Northern krill</name>
    <name type="synonym">Thysanopoda norvegica</name>
    <dbReference type="NCBI Taxonomy" id="48144"/>
    <lineage>
        <taxon>Eukaryota</taxon>
        <taxon>Metazoa</taxon>
        <taxon>Ecdysozoa</taxon>
        <taxon>Arthropoda</taxon>
        <taxon>Crustacea</taxon>
        <taxon>Multicrustacea</taxon>
        <taxon>Malacostraca</taxon>
        <taxon>Eumalacostraca</taxon>
        <taxon>Eucarida</taxon>
        <taxon>Euphausiacea</taxon>
        <taxon>Euphausiidae</taxon>
        <taxon>Meganyctiphanes</taxon>
    </lineage>
</organism>